<dbReference type="Gene3D" id="3.40.50.620">
    <property type="entry name" value="HUPs"/>
    <property type="match status" value="1"/>
</dbReference>
<comment type="caution">
    <text evidence="1">The sequence shown here is derived from an EMBL/GenBank/DDBJ whole genome shotgun (WGS) entry which is preliminary data.</text>
</comment>
<protein>
    <submittedName>
        <fullName evidence="1">Putative nicotinate-nucleotide adenylyltransferase</fullName>
    </submittedName>
</protein>
<organism evidence="1">
    <name type="scientific">human gut metagenome</name>
    <dbReference type="NCBI Taxonomy" id="408170"/>
    <lineage>
        <taxon>unclassified sequences</taxon>
        <taxon>metagenomes</taxon>
        <taxon>organismal metagenomes</taxon>
    </lineage>
</organism>
<keyword evidence="1" id="KW-0548">Nucleotidyltransferase</keyword>
<dbReference type="EMBL" id="AZMM01011411">
    <property type="protein sequence ID" value="ETJ34162.1"/>
    <property type="molecule type" value="Genomic_DNA"/>
</dbReference>
<accession>W1XVA8</accession>
<reference evidence="1" key="1">
    <citation type="submission" date="2013-12" db="EMBL/GenBank/DDBJ databases">
        <title>A Varibaculum cambriense genome reconstructed from a premature infant gut community with otherwise low bacterial novelty that shifts toward anaerobic metabolism during the third week of life.</title>
        <authorList>
            <person name="Brown C.T."/>
            <person name="Sharon I."/>
            <person name="Thomas B.C."/>
            <person name="Castelle C.J."/>
            <person name="Morowitz M.J."/>
            <person name="Banfield J.F."/>
        </authorList>
    </citation>
    <scope>NUCLEOTIDE SEQUENCE</scope>
</reference>
<proteinExistence type="predicted"/>
<keyword evidence="1" id="KW-0808">Transferase</keyword>
<dbReference type="SUPFAM" id="SSF52374">
    <property type="entry name" value="Nucleotidylyl transferase"/>
    <property type="match status" value="1"/>
</dbReference>
<name>W1XVA8_9ZZZZ</name>
<dbReference type="GO" id="GO:0016779">
    <property type="term" value="F:nucleotidyltransferase activity"/>
    <property type="evidence" value="ECO:0007669"/>
    <property type="project" value="UniProtKB-KW"/>
</dbReference>
<dbReference type="InterPro" id="IPR014729">
    <property type="entry name" value="Rossmann-like_a/b/a_fold"/>
</dbReference>
<sequence length="42" mass="4726">MAIELLTPFTKVELEPEIKDKKRKQVGILGGNFNPVHNAHLV</sequence>
<dbReference type="AlphaFoldDB" id="W1XVA8"/>
<gene>
    <name evidence="1" type="ORF">Q604_UNBC11411G0002</name>
</gene>
<feature type="non-terminal residue" evidence="1">
    <location>
        <position position="42"/>
    </location>
</feature>
<evidence type="ECO:0000313" key="1">
    <source>
        <dbReference type="EMBL" id="ETJ34162.1"/>
    </source>
</evidence>